<evidence type="ECO:0000256" key="13">
    <source>
        <dbReference type="SAM" id="MobiDB-lite"/>
    </source>
</evidence>
<keyword evidence="4 12" id="KW-0894">Sodium channel</keyword>
<evidence type="ECO:0000256" key="11">
    <source>
        <dbReference type="ARBA" id="ARBA00023303"/>
    </source>
</evidence>
<dbReference type="PANTHER" id="PTHR11690:SF248">
    <property type="entry name" value="PICKPOCKET 17, ISOFORM A"/>
    <property type="match status" value="1"/>
</dbReference>
<evidence type="ECO:0000256" key="14">
    <source>
        <dbReference type="SAM" id="Phobius"/>
    </source>
</evidence>
<evidence type="ECO:0000256" key="12">
    <source>
        <dbReference type="RuleBase" id="RU000679"/>
    </source>
</evidence>
<evidence type="ECO:0000256" key="5">
    <source>
        <dbReference type="ARBA" id="ARBA00022692"/>
    </source>
</evidence>
<evidence type="ECO:0000256" key="9">
    <source>
        <dbReference type="ARBA" id="ARBA00023136"/>
    </source>
</evidence>
<dbReference type="InterPro" id="IPR001873">
    <property type="entry name" value="ENaC"/>
</dbReference>
<dbReference type="Pfam" id="PF00858">
    <property type="entry name" value="ASC"/>
    <property type="match status" value="2"/>
</dbReference>
<dbReference type="EMBL" id="LR902362">
    <property type="protein sequence ID" value="CAD7250413.1"/>
    <property type="molecule type" value="Genomic_DNA"/>
</dbReference>
<feature type="transmembrane region" description="Helical" evidence="14">
    <location>
        <begin position="333"/>
        <end position="357"/>
    </location>
</feature>
<evidence type="ECO:0000256" key="10">
    <source>
        <dbReference type="ARBA" id="ARBA00023201"/>
    </source>
</evidence>
<gene>
    <name evidence="15" type="ORF">DSTB1V02_LOCUS10189</name>
</gene>
<keyword evidence="16" id="KW-1185">Reference proteome</keyword>
<protein>
    <submittedName>
        <fullName evidence="15">Uncharacterized protein</fullName>
    </submittedName>
</protein>
<dbReference type="PANTHER" id="PTHR11690">
    <property type="entry name" value="AMILORIDE-SENSITIVE SODIUM CHANNEL-RELATED"/>
    <property type="match status" value="1"/>
</dbReference>
<dbReference type="GO" id="GO:0005886">
    <property type="term" value="C:plasma membrane"/>
    <property type="evidence" value="ECO:0007669"/>
    <property type="project" value="TreeGrafter"/>
</dbReference>
<keyword evidence="3 12" id="KW-0813">Transport</keyword>
<keyword evidence="5 12" id="KW-0812">Transmembrane</keyword>
<feature type="region of interest" description="Disordered" evidence="13">
    <location>
        <begin position="1"/>
        <end position="23"/>
    </location>
</feature>
<evidence type="ECO:0000256" key="2">
    <source>
        <dbReference type="ARBA" id="ARBA00007193"/>
    </source>
</evidence>
<feature type="transmembrane region" description="Helical" evidence="14">
    <location>
        <begin position="113"/>
        <end position="136"/>
    </location>
</feature>
<sequence>MVHFLTHAPHRTPPNRTGTTPRPIGVCQGLSGTVRVRFETQTTIENPVPVGKMVRKGASIAPSVNGREADIRFQDEGEAVGVGPVTIRFLQRFSAHALGRSTYPDTSRFRRTIWLFIFFIATGYMTYEIIGILKAFTSGPVTTSTRVHHSELSHSGFMIQDELSTCITFNGDGDMNVKQKQEQGEKSSLNSRMGPSDGLQLILSSHVKWLIFGYNANGFRLIIHPPEIDHQEWDGKGFQINLGTTSYVTIKKMSLQRLPPDEGGDCAPNSFLEKRFHLDKKFKFTKQTCSFNFLFSENIATVNIYYESLAVETITEHLMYPWSSFIGTLGGLLGLYTGLSLISILEVLEWVLNIFLYGWRKPRTVAMGPKRRVVITGTDMENHEPELKDSLACTPSPYMETQNGGFDLGITQ</sequence>
<dbReference type="GO" id="GO:0015280">
    <property type="term" value="F:ligand-gated sodium channel activity"/>
    <property type="evidence" value="ECO:0007669"/>
    <property type="project" value="TreeGrafter"/>
</dbReference>
<dbReference type="Gene3D" id="2.60.470.10">
    <property type="entry name" value="Acid-sensing ion channels like domains"/>
    <property type="match status" value="1"/>
</dbReference>
<dbReference type="OrthoDB" id="6436100at2759"/>
<evidence type="ECO:0000256" key="3">
    <source>
        <dbReference type="ARBA" id="ARBA00022448"/>
    </source>
</evidence>
<evidence type="ECO:0000256" key="4">
    <source>
        <dbReference type="ARBA" id="ARBA00022461"/>
    </source>
</evidence>
<evidence type="ECO:0000313" key="15">
    <source>
        <dbReference type="EMBL" id="CAD7250413.1"/>
    </source>
</evidence>
<reference evidence="15" key="1">
    <citation type="submission" date="2020-11" db="EMBL/GenBank/DDBJ databases">
        <authorList>
            <person name="Tran Van P."/>
        </authorList>
    </citation>
    <scope>NUCLEOTIDE SEQUENCE</scope>
</reference>
<organism evidence="15">
    <name type="scientific">Darwinula stevensoni</name>
    <dbReference type="NCBI Taxonomy" id="69355"/>
    <lineage>
        <taxon>Eukaryota</taxon>
        <taxon>Metazoa</taxon>
        <taxon>Ecdysozoa</taxon>
        <taxon>Arthropoda</taxon>
        <taxon>Crustacea</taxon>
        <taxon>Oligostraca</taxon>
        <taxon>Ostracoda</taxon>
        <taxon>Podocopa</taxon>
        <taxon>Podocopida</taxon>
        <taxon>Darwinulocopina</taxon>
        <taxon>Darwinuloidea</taxon>
        <taxon>Darwinulidae</taxon>
        <taxon>Darwinula</taxon>
    </lineage>
</organism>
<keyword evidence="7" id="KW-0915">Sodium</keyword>
<evidence type="ECO:0000256" key="1">
    <source>
        <dbReference type="ARBA" id="ARBA00004141"/>
    </source>
</evidence>
<proteinExistence type="inferred from homology"/>
<evidence type="ECO:0000256" key="6">
    <source>
        <dbReference type="ARBA" id="ARBA00022989"/>
    </source>
</evidence>
<comment type="subcellular location">
    <subcellularLocation>
        <location evidence="1">Membrane</location>
        <topology evidence="1">Multi-pass membrane protein</topology>
    </subcellularLocation>
</comment>
<evidence type="ECO:0000313" key="16">
    <source>
        <dbReference type="Proteomes" id="UP000677054"/>
    </source>
</evidence>
<dbReference type="AlphaFoldDB" id="A0A7R9AA90"/>
<accession>A0A7R9AA90</accession>
<name>A0A7R9AA90_9CRUS</name>
<comment type="similarity">
    <text evidence="2 12">Belongs to the amiloride-sensitive sodium channel (TC 1.A.6) family.</text>
</comment>
<keyword evidence="8 12" id="KW-0406">Ion transport</keyword>
<evidence type="ECO:0000256" key="8">
    <source>
        <dbReference type="ARBA" id="ARBA00023065"/>
    </source>
</evidence>
<dbReference type="EMBL" id="CAJPEV010002845">
    <property type="protein sequence ID" value="CAG0898204.1"/>
    <property type="molecule type" value="Genomic_DNA"/>
</dbReference>
<evidence type="ECO:0000256" key="7">
    <source>
        <dbReference type="ARBA" id="ARBA00023053"/>
    </source>
</evidence>
<dbReference type="Proteomes" id="UP000677054">
    <property type="component" value="Unassembled WGS sequence"/>
</dbReference>
<keyword evidence="11 12" id="KW-0407">Ion channel</keyword>
<keyword evidence="6 14" id="KW-1133">Transmembrane helix</keyword>
<feature type="compositionally biased region" description="Low complexity" evidence="13">
    <location>
        <begin position="14"/>
        <end position="23"/>
    </location>
</feature>
<keyword evidence="9 14" id="KW-0472">Membrane</keyword>
<keyword evidence="10 12" id="KW-0739">Sodium transport</keyword>